<keyword evidence="5 7" id="KW-1133">Transmembrane helix</keyword>
<proteinExistence type="predicted"/>
<dbReference type="EMBL" id="FODF01000018">
    <property type="protein sequence ID" value="SEN84979.1"/>
    <property type="molecule type" value="Genomic_DNA"/>
</dbReference>
<dbReference type="PIRSF" id="PIRSF006603">
    <property type="entry name" value="DinF"/>
    <property type="match status" value="1"/>
</dbReference>
<evidence type="ECO:0000256" key="2">
    <source>
        <dbReference type="ARBA" id="ARBA00022448"/>
    </source>
</evidence>
<dbReference type="GO" id="GO:0042910">
    <property type="term" value="F:xenobiotic transmembrane transporter activity"/>
    <property type="evidence" value="ECO:0007669"/>
    <property type="project" value="InterPro"/>
</dbReference>
<dbReference type="AlphaFoldDB" id="A0A1H8JWA7"/>
<accession>A0A1H8JWA7</accession>
<feature type="transmembrane region" description="Helical" evidence="7">
    <location>
        <begin position="363"/>
        <end position="382"/>
    </location>
</feature>
<protein>
    <submittedName>
        <fullName evidence="8">Putative efflux protein, MATE family</fullName>
    </submittedName>
</protein>
<feature type="transmembrane region" description="Helical" evidence="7">
    <location>
        <begin position="252"/>
        <end position="279"/>
    </location>
</feature>
<feature type="transmembrane region" description="Helical" evidence="7">
    <location>
        <begin position="285"/>
        <end position="308"/>
    </location>
</feature>
<keyword evidence="6 7" id="KW-0472">Membrane</keyword>
<feature type="transmembrane region" description="Helical" evidence="7">
    <location>
        <begin position="320"/>
        <end position="343"/>
    </location>
</feature>
<feature type="transmembrane region" description="Helical" evidence="7">
    <location>
        <begin position="89"/>
        <end position="114"/>
    </location>
</feature>
<dbReference type="InterPro" id="IPR048279">
    <property type="entry name" value="MdtK-like"/>
</dbReference>
<dbReference type="RefSeq" id="WP_242938946.1">
    <property type="nucleotide sequence ID" value="NZ_FODF01000018.1"/>
</dbReference>
<dbReference type="PANTHER" id="PTHR42925:SF2">
    <property type="entry name" value="NA+ DRIVEN MULTIDRUG EFFLUX PUMP"/>
    <property type="match status" value="1"/>
</dbReference>
<evidence type="ECO:0000256" key="7">
    <source>
        <dbReference type="SAM" id="Phobius"/>
    </source>
</evidence>
<dbReference type="InterPro" id="IPR002528">
    <property type="entry name" value="MATE_fam"/>
</dbReference>
<dbReference type="InterPro" id="IPR047135">
    <property type="entry name" value="YsiQ"/>
</dbReference>
<evidence type="ECO:0000256" key="4">
    <source>
        <dbReference type="ARBA" id="ARBA00022692"/>
    </source>
</evidence>
<sequence>MNFDRKRFYKSLFFLCIPIIVQNLISTLVNMIDTVMISSLGSPAIAAVSIANQFFFLYTMVIVGVCSGATVFISQFFGKRDTENIKRVAAFTTTAALVSSIVFFLLAKFGPMLLVGIFSKDPQVIRPALDYFEIIAYAYPLIAISMALTICSRSIRRPYLGMVSSAIALVVNVILNYGLILGNLGMPALGVSGAAIATCAARVVEVIIVVGYIFIVEKDHMLRFNINHIRSITWDFLKQFLDKSIPMFTNDVVWAIGTIAYTVAYSVAGTEAIAAGQIAGTTSNLFLLISICIANGGSIMLGIELGSGRIDMAITYAKKLAILVFISGLVMGGFLILSIPGLINIFHIAPDSINLMTKVFKVIGTFMALKSINTFIVISVLRSGGDTKFAMIVEVIAMWCFSIPATFYGAYHGYSMWILVAFTYLEEIVKMFAIFPRALSKKWANNLVNHM</sequence>
<dbReference type="STRING" id="215200.SAMN05216454_11818"/>
<feature type="transmembrane region" description="Helical" evidence="7">
    <location>
        <begin position="44"/>
        <end position="77"/>
    </location>
</feature>
<keyword evidence="3" id="KW-1003">Cell membrane</keyword>
<evidence type="ECO:0000313" key="9">
    <source>
        <dbReference type="Proteomes" id="UP000199512"/>
    </source>
</evidence>
<feature type="transmembrane region" description="Helical" evidence="7">
    <location>
        <begin position="192"/>
        <end position="215"/>
    </location>
</feature>
<evidence type="ECO:0000256" key="6">
    <source>
        <dbReference type="ARBA" id="ARBA00023136"/>
    </source>
</evidence>
<dbReference type="NCBIfam" id="TIGR00797">
    <property type="entry name" value="matE"/>
    <property type="match status" value="1"/>
</dbReference>
<dbReference type="Proteomes" id="UP000199512">
    <property type="component" value="Unassembled WGS sequence"/>
</dbReference>
<evidence type="ECO:0000256" key="1">
    <source>
        <dbReference type="ARBA" id="ARBA00004651"/>
    </source>
</evidence>
<keyword evidence="4 7" id="KW-0812">Transmembrane</keyword>
<feature type="transmembrane region" description="Helical" evidence="7">
    <location>
        <begin position="414"/>
        <end position="435"/>
    </location>
</feature>
<name>A0A1H8JWA7_9FIRM</name>
<keyword evidence="9" id="KW-1185">Reference proteome</keyword>
<dbReference type="GO" id="GO:0015297">
    <property type="term" value="F:antiporter activity"/>
    <property type="evidence" value="ECO:0007669"/>
    <property type="project" value="InterPro"/>
</dbReference>
<feature type="transmembrane region" description="Helical" evidence="7">
    <location>
        <begin position="12"/>
        <end position="32"/>
    </location>
</feature>
<feature type="transmembrane region" description="Helical" evidence="7">
    <location>
        <begin position="134"/>
        <end position="152"/>
    </location>
</feature>
<evidence type="ECO:0000256" key="5">
    <source>
        <dbReference type="ARBA" id="ARBA00022989"/>
    </source>
</evidence>
<keyword evidence="2" id="KW-0813">Transport</keyword>
<reference evidence="8 9" key="1">
    <citation type="submission" date="2016-10" db="EMBL/GenBank/DDBJ databases">
        <authorList>
            <person name="de Groot N.N."/>
        </authorList>
    </citation>
    <scope>NUCLEOTIDE SEQUENCE [LARGE SCALE GENOMIC DNA]</scope>
    <source>
        <strain evidence="8 9">Calf135</strain>
    </source>
</reference>
<dbReference type="PANTHER" id="PTHR42925">
    <property type="entry name" value="MULTIDRUG AND TOXIN EFFLUX PROTEIN MATE FAMILY"/>
    <property type="match status" value="1"/>
</dbReference>
<comment type="subcellular location">
    <subcellularLocation>
        <location evidence="1">Cell membrane</location>
        <topology evidence="1">Multi-pass membrane protein</topology>
    </subcellularLocation>
</comment>
<gene>
    <name evidence="8" type="ORF">SAMN05216454_11818</name>
</gene>
<evidence type="ECO:0000313" key="8">
    <source>
        <dbReference type="EMBL" id="SEN84979.1"/>
    </source>
</evidence>
<feature type="transmembrane region" description="Helical" evidence="7">
    <location>
        <begin position="159"/>
        <end position="180"/>
    </location>
</feature>
<dbReference type="GO" id="GO:0005886">
    <property type="term" value="C:plasma membrane"/>
    <property type="evidence" value="ECO:0007669"/>
    <property type="project" value="UniProtKB-SubCell"/>
</dbReference>
<organism evidence="8 9">
    <name type="scientific">Peptostreptococcus russellii</name>
    <dbReference type="NCBI Taxonomy" id="215200"/>
    <lineage>
        <taxon>Bacteria</taxon>
        <taxon>Bacillati</taxon>
        <taxon>Bacillota</taxon>
        <taxon>Clostridia</taxon>
        <taxon>Peptostreptococcales</taxon>
        <taxon>Peptostreptococcaceae</taxon>
        <taxon>Peptostreptococcus</taxon>
    </lineage>
</organism>
<dbReference type="Pfam" id="PF01554">
    <property type="entry name" value="MatE"/>
    <property type="match status" value="2"/>
</dbReference>
<evidence type="ECO:0000256" key="3">
    <source>
        <dbReference type="ARBA" id="ARBA00022475"/>
    </source>
</evidence>
<feature type="transmembrane region" description="Helical" evidence="7">
    <location>
        <begin position="389"/>
        <end position="408"/>
    </location>
</feature>